<dbReference type="Gene3D" id="3.30.40.10">
    <property type="entry name" value="Zinc/RING finger domain, C3HC4 (zinc finger)"/>
    <property type="match status" value="1"/>
</dbReference>
<organism evidence="6 7">
    <name type="scientific">Entamoeba invadens IP1</name>
    <dbReference type="NCBI Taxonomy" id="370355"/>
    <lineage>
        <taxon>Eukaryota</taxon>
        <taxon>Amoebozoa</taxon>
        <taxon>Evosea</taxon>
        <taxon>Archamoebae</taxon>
        <taxon>Mastigamoebida</taxon>
        <taxon>Entamoebidae</taxon>
        <taxon>Entamoeba</taxon>
    </lineage>
</organism>
<keyword evidence="2 4" id="KW-0863">Zinc-finger</keyword>
<dbReference type="PANTHER" id="PTHR39490:SF8">
    <property type="entry name" value="ZINC FINGER FYVE DOMAIN-CONTAINING PROTEIN 21"/>
    <property type="match status" value="1"/>
</dbReference>
<proteinExistence type="predicted"/>
<keyword evidence="7" id="KW-1185">Reference proteome</keyword>
<dbReference type="PROSITE" id="PS50178">
    <property type="entry name" value="ZF_FYVE"/>
    <property type="match status" value="1"/>
</dbReference>
<dbReference type="AlphaFoldDB" id="A0A0A1TVP3"/>
<evidence type="ECO:0000256" key="2">
    <source>
        <dbReference type="ARBA" id="ARBA00022771"/>
    </source>
</evidence>
<dbReference type="InterPro" id="IPR017455">
    <property type="entry name" value="Znf_FYVE-rel"/>
</dbReference>
<dbReference type="GO" id="GO:0008270">
    <property type="term" value="F:zinc ion binding"/>
    <property type="evidence" value="ECO:0007669"/>
    <property type="project" value="UniProtKB-KW"/>
</dbReference>
<gene>
    <name evidence="6" type="ORF">EIN_168710</name>
</gene>
<feature type="non-terminal residue" evidence="6">
    <location>
        <position position="1"/>
    </location>
</feature>
<reference evidence="6 7" key="1">
    <citation type="submission" date="2012-10" db="EMBL/GenBank/DDBJ databases">
        <authorList>
            <person name="Zafar N."/>
            <person name="Inman J."/>
            <person name="Hall N."/>
            <person name="Lorenzi H."/>
            <person name="Caler E."/>
        </authorList>
    </citation>
    <scope>NUCLEOTIDE SEQUENCE [LARGE SCALE GENOMIC DNA]</scope>
    <source>
        <strain evidence="6 7">IP1</strain>
    </source>
</reference>
<accession>A0A0A1TVP3</accession>
<dbReference type="InterPro" id="IPR013083">
    <property type="entry name" value="Znf_RING/FYVE/PHD"/>
</dbReference>
<keyword evidence="3" id="KW-0862">Zinc</keyword>
<dbReference type="VEuPathDB" id="AmoebaDB:EIN_168710"/>
<dbReference type="InterPro" id="IPR000306">
    <property type="entry name" value="Znf_FYVE"/>
</dbReference>
<evidence type="ECO:0000313" key="7">
    <source>
        <dbReference type="Proteomes" id="UP000014680"/>
    </source>
</evidence>
<dbReference type="InterPro" id="IPR052113">
    <property type="entry name" value="FYVE-type_Zinc_Finger"/>
</dbReference>
<dbReference type="GeneID" id="14883419"/>
<protein>
    <submittedName>
        <fullName evidence="6">Zinc finger protein, putative</fullName>
    </submittedName>
</protein>
<dbReference type="EMBL" id="KB207112">
    <property type="protein sequence ID" value="ELP84476.1"/>
    <property type="molecule type" value="Genomic_DNA"/>
</dbReference>
<dbReference type="Pfam" id="PF01363">
    <property type="entry name" value="FYVE"/>
    <property type="match status" value="1"/>
</dbReference>
<dbReference type="Proteomes" id="UP000014680">
    <property type="component" value="Unassembled WGS sequence"/>
</dbReference>
<evidence type="ECO:0000256" key="1">
    <source>
        <dbReference type="ARBA" id="ARBA00022723"/>
    </source>
</evidence>
<name>A0A0A1TVP3_ENTIV</name>
<keyword evidence="1" id="KW-0479">Metal-binding</keyword>
<dbReference type="PANTHER" id="PTHR39490">
    <property type="entry name" value="ARRESTIN DOMAIN-CONTAINING PROTEIN D"/>
    <property type="match status" value="1"/>
</dbReference>
<evidence type="ECO:0000259" key="5">
    <source>
        <dbReference type="PROSITE" id="PS50178"/>
    </source>
</evidence>
<dbReference type="InterPro" id="IPR011011">
    <property type="entry name" value="Znf_FYVE_PHD"/>
</dbReference>
<dbReference type="SUPFAM" id="SSF57903">
    <property type="entry name" value="FYVE/PHD zinc finger"/>
    <property type="match status" value="1"/>
</dbReference>
<evidence type="ECO:0000256" key="4">
    <source>
        <dbReference type="PROSITE-ProRule" id="PRU00091"/>
    </source>
</evidence>
<evidence type="ECO:0000313" key="6">
    <source>
        <dbReference type="EMBL" id="ELP84476.1"/>
    </source>
</evidence>
<evidence type="ECO:0000256" key="3">
    <source>
        <dbReference type="ARBA" id="ARBA00022833"/>
    </source>
</evidence>
<dbReference type="OrthoDB" id="25417at2759"/>
<sequence>PPSHFSPLFKVEYLFEISLDVVAETGTQSPFRNVVRVNVLAPPSLCGATSFMPLVAYDFVAPSEVILRPFWIEDKSTDVCGICKASFGLITRKHHCRRCGKVFCSSCCVDFVLMKDLGFDKPERVCKKCKAELDKK</sequence>
<feature type="domain" description="FYVE-type" evidence="5">
    <location>
        <begin position="74"/>
        <end position="134"/>
    </location>
</feature>
<dbReference type="RefSeq" id="XP_004183822.1">
    <property type="nucleotide sequence ID" value="XM_004183774.1"/>
</dbReference>
<dbReference type="KEGG" id="eiv:EIN_168710"/>
<dbReference type="SMART" id="SM00064">
    <property type="entry name" value="FYVE"/>
    <property type="match status" value="1"/>
</dbReference>